<keyword evidence="2" id="KW-0378">Hydrolase</keyword>
<evidence type="ECO:0000313" key="3">
    <source>
        <dbReference type="Proteomes" id="UP000003781"/>
    </source>
</evidence>
<dbReference type="SUPFAM" id="SSF81301">
    <property type="entry name" value="Nucleotidyltransferase"/>
    <property type="match status" value="1"/>
</dbReference>
<protein>
    <submittedName>
        <fullName evidence="2">Signal peptidase II</fullName>
        <ecNumber evidence="2">3.4.23.36</ecNumber>
    </submittedName>
</protein>
<name>A3INZ4_9CHRO</name>
<dbReference type="OrthoDB" id="531703at2"/>
<dbReference type="Proteomes" id="UP000003781">
    <property type="component" value="Unassembled WGS sequence"/>
</dbReference>
<proteinExistence type="predicted"/>
<dbReference type="InterPro" id="IPR024700">
    <property type="entry name" value="UCP020217"/>
</dbReference>
<dbReference type="AlphaFoldDB" id="A3INZ4"/>
<keyword evidence="3" id="KW-1185">Reference proteome</keyword>
<comment type="caution">
    <text evidence="2">The sequence shown here is derived from an EMBL/GenBank/DDBJ whole genome shotgun (WGS) entry which is preliminary data.</text>
</comment>
<reference evidence="2 3" key="1">
    <citation type="submission" date="2007-03" db="EMBL/GenBank/DDBJ databases">
        <authorList>
            <person name="Stal L."/>
            <person name="Ferriera S."/>
            <person name="Johnson J."/>
            <person name="Kravitz S."/>
            <person name="Beeson K."/>
            <person name="Sutton G."/>
            <person name="Rogers Y.-H."/>
            <person name="Friedman R."/>
            <person name="Frazier M."/>
            <person name="Venter J.C."/>
        </authorList>
    </citation>
    <scope>NUCLEOTIDE SEQUENCE [LARGE SCALE GENOMIC DNA]</scope>
    <source>
        <strain evidence="2 3">CCY0110</strain>
    </source>
</reference>
<dbReference type="EC" id="3.4.23.36" evidence="2"/>
<dbReference type="PIRSF" id="PIRSF020217">
    <property type="entry name" value="UCP020217"/>
    <property type="match status" value="1"/>
</dbReference>
<dbReference type="Pfam" id="PF18765">
    <property type="entry name" value="Polbeta"/>
    <property type="match status" value="1"/>
</dbReference>
<dbReference type="GO" id="GO:0004190">
    <property type="term" value="F:aspartic-type endopeptidase activity"/>
    <property type="evidence" value="ECO:0007669"/>
    <property type="project" value="UniProtKB-EC"/>
</dbReference>
<gene>
    <name evidence="2" type="primary">lspA</name>
    <name evidence="2" type="ORF">CY0110_07544</name>
</gene>
<dbReference type="Gene3D" id="3.30.460.10">
    <property type="entry name" value="Beta Polymerase, domain 2"/>
    <property type="match status" value="1"/>
</dbReference>
<sequence length="117" mass="13843">MSFFSSEKLDKIISDRRLKLEKERQLILKKTQKWLDKYASDYGIKKAYIFGSVTYPNKFHQDSDVDLAVEEINPEKHFLAISLLSTYLEREVDIIKLNQCHFANRICEKGILWMKTP</sequence>
<dbReference type="EMBL" id="AAXW01000011">
    <property type="protein sequence ID" value="EAZ91796.1"/>
    <property type="molecule type" value="Genomic_DNA"/>
</dbReference>
<dbReference type="InterPro" id="IPR041633">
    <property type="entry name" value="Polbeta"/>
</dbReference>
<evidence type="ECO:0000313" key="2">
    <source>
        <dbReference type="EMBL" id="EAZ91796.1"/>
    </source>
</evidence>
<feature type="domain" description="Polymerase beta nucleotidyltransferase" evidence="1">
    <location>
        <begin position="36"/>
        <end position="112"/>
    </location>
</feature>
<dbReference type="InterPro" id="IPR043519">
    <property type="entry name" value="NT_sf"/>
</dbReference>
<organism evidence="2 3">
    <name type="scientific">Crocosphaera chwakensis CCY0110</name>
    <dbReference type="NCBI Taxonomy" id="391612"/>
    <lineage>
        <taxon>Bacteria</taxon>
        <taxon>Bacillati</taxon>
        <taxon>Cyanobacteriota</taxon>
        <taxon>Cyanophyceae</taxon>
        <taxon>Oscillatoriophycideae</taxon>
        <taxon>Chroococcales</taxon>
        <taxon>Aphanothecaceae</taxon>
        <taxon>Crocosphaera</taxon>
        <taxon>Crocosphaera chwakensis</taxon>
    </lineage>
</organism>
<dbReference type="RefSeq" id="WP_008275116.1">
    <property type="nucleotide sequence ID" value="NZ_AAXW01000011.1"/>
</dbReference>
<dbReference type="eggNOG" id="COG1669">
    <property type="taxonomic scope" value="Bacteria"/>
</dbReference>
<dbReference type="CDD" id="cd05403">
    <property type="entry name" value="NT_KNTase_like"/>
    <property type="match status" value="1"/>
</dbReference>
<evidence type="ECO:0000259" key="1">
    <source>
        <dbReference type="Pfam" id="PF18765"/>
    </source>
</evidence>
<accession>A3INZ4</accession>